<reference evidence="4 5" key="1">
    <citation type="submission" date="2017-09" db="EMBL/GenBank/DDBJ databases">
        <authorList>
            <person name="Ehlers B."/>
            <person name="Leendertz F.H."/>
        </authorList>
    </citation>
    <scope>NUCLEOTIDE SEQUENCE [LARGE SCALE GENOMIC DNA]</scope>
    <source>
        <strain evidence="4 5">CGMCC 4.6857</strain>
    </source>
</reference>
<feature type="domain" description="YqeB PH" evidence="3">
    <location>
        <begin position="3"/>
        <end position="147"/>
    </location>
</feature>
<dbReference type="RefSeq" id="WP_143235056.1">
    <property type="nucleotide sequence ID" value="NZ_OBDY01000018.1"/>
</dbReference>
<feature type="transmembrane region" description="Helical" evidence="1">
    <location>
        <begin position="53"/>
        <end position="73"/>
    </location>
</feature>
<dbReference type="OrthoDB" id="5145029at2"/>
<evidence type="ECO:0000313" key="5">
    <source>
        <dbReference type="Proteomes" id="UP000219612"/>
    </source>
</evidence>
<feature type="transmembrane region" description="Helical" evidence="1">
    <location>
        <begin position="9"/>
        <end position="33"/>
    </location>
</feature>
<name>A0A285JB38_9ACTN</name>
<dbReference type="InterPro" id="IPR056411">
    <property type="entry name" value="CysS_C"/>
</dbReference>
<keyword evidence="5" id="KW-1185">Reference proteome</keyword>
<evidence type="ECO:0000313" key="4">
    <source>
        <dbReference type="EMBL" id="SNY57479.1"/>
    </source>
</evidence>
<evidence type="ECO:0000259" key="3">
    <source>
        <dbReference type="Pfam" id="PF23494"/>
    </source>
</evidence>
<dbReference type="AlphaFoldDB" id="A0A285JB38"/>
<evidence type="ECO:0000256" key="1">
    <source>
        <dbReference type="SAM" id="Phobius"/>
    </source>
</evidence>
<sequence>MTTTVPTPWWLRTLVWIVAPALGYGLAALLNLLSGVEWLPGPFGLIEELPEVVTTYVTPALGVVLGLVLAALIDAESLKVQVSTAEVVLTRPGHRRAVPRADIAVVFPDRDRLVLLGRTGQELAREPTLVMSRRVRAAFTEHGVPWADEDPYLAAYRRWVPDLPDISPAANAILAERQKALKSGDEDELRDLREELGRLGIVVRDVKKKQFWRHAS</sequence>
<evidence type="ECO:0008006" key="6">
    <source>
        <dbReference type="Google" id="ProtNLM"/>
    </source>
</evidence>
<keyword evidence="1" id="KW-1133">Transmembrane helix</keyword>
<proteinExistence type="predicted"/>
<dbReference type="EMBL" id="OBDY01000018">
    <property type="protein sequence ID" value="SNY57479.1"/>
    <property type="molecule type" value="Genomic_DNA"/>
</dbReference>
<gene>
    <name evidence="4" type="ORF">SAMN05421748_118122</name>
</gene>
<organism evidence="4 5">
    <name type="scientific">Paractinoplanes atraurantiacus</name>
    <dbReference type="NCBI Taxonomy" id="1036182"/>
    <lineage>
        <taxon>Bacteria</taxon>
        <taxon>Bacillati</taxon>
        <taxon>Actinomycetota</taxon>
        <taxon>Actinomycetes</taxon>
        <taxon>Micromonosporales</taxon>
        <taxon>Micromonosporaceae</taxon>
        <taxon>Paractinoplanes</taxon>
    </lineage>
</organism>
<keyword evidence="1" id="KW-0472">Membrane</keyword>
<feature type="domain" description="Cysteinyl-tRNA ligase anticodon binding" evidence="2">
    <location>
        <begin position="164"/>
        <end position="213"/>
    </location>
</feature>
<accession>A0A285JB38</accession>
<dbReference type="Pfam" id="PF23494">
    <property type="entry name" value="bPH_10"/>
    <property type="match status" value="1"/>
</dbReference>
<protein>
    <recommendedName>
        <fullName evidence="6">DUF308 domain-containing protein</fullName>
    </recommendedName>
</protein>
<dbReference type="InterPro" id="IPR057798">
    <property type="entry name" value="PH_YqeB"/>
</dbReference>
<dbReference type="Pfam" id="PF23493">
    <property type="entry name" value="CysS_C"/>
    <property type="match status" value="1"/>
</dbReference>
<keyword evidence="1" id="KW-0812">Transmembrane</keyword>
<dbReference type="Proteomes" id="UP000219612">
    <property type="component" value="Unassembled WGS sequence"/>
</dbReference>
<evidence type="ECO:0000259" key="2">
    <source>
        <dbReference type="Pfam" id="PF23493"/>
    </source>
</evidence>